<proteinExistence type="predicted"/>
<organism evidence="1 2">
    <name type="scientific">Halobacterium bonnevillei</name>
    <dbReference type="NCBI Taxonomy" id="2692200"/>
    <lineage>
        <taxon>Archaea</taxon>
        <taxon>Methanobacteriati</taxon>
        <taxon>Methanobacteriota</taxon>
        <taxon>Stenosarchaea group</taxon>
        <taxon>Halobacteria</taxon>
        <taxon>Halobacteriales</taxon>
        <taxon>Halobacteriaceae</taxon>
        <taxon>Halobacterium</taxon>
    </lineage>
</organism>
<dbReference type="RefSeq" id="WP_159525974.1">
    <property type="nucleotide sequence ID" value="NZ_WUUU01000042.1"/>
</dbReference>
<name>A0A6B0SFC1_9EURY</name>
<dbReference type="OrthoDB" id="312404at2157"/>
<evidence type="ECO:0000313" key="2">
    <source>
        <dbReference type="Proteomes" id="UP000471521"/>
    </source>
</evidence>
<reference evidence="1 2" key="1">
    <citation type="submission" date="2019-12" db="EMBL/GenBank/DDBJ databases">
        <title>Isolation and characterization of three novel carbon monoxide-oxidizing members of Halobacteria from salione crusts and soils.</title>
        <authorList>
            <person name="Myers M.R."/>
            <person name="King G.M."/>
        </authorList>
    </citation>
    <scope>NUCLEOTIDE SEQUENCE [LARGE SCALE GENOMIC DNA]</scope>
    <source>
        <strain evidence="1 2">PCN9</strain>
    </source>
</reference>
<evidence type="ECO:0000313" key="1">
    <source>
        <dbReference type="EMBL" id="MXR20425.1"/>
    </source>
</evidence>
<dbReference type="Proteomes" id="UP000471521">
    <property type="component" value="Unassembled WGS sequence"/>
</dbReference>
<comment type="caution">
    <text evidence="1">The sequence shown here is derived from an EMBL/GenBank/DDBJ whole genome shotgun (WGS) entry which is preliminary data.</text>
</comment>
<dbReference type="EMBL" id="WUUU01000042">
    <property type="protein sequence ID" value="MXR20425.1"/>
    <property type="molecule type" value="Genomic_DNA"/>
</dbReference>
<dbReference type="AlphaFoldDB" id="A0A6B0SFC1"/>
<protein>
    <submittedName>
        <fullName evidence="1">Uncharacterized protein</fullName>
    </submittedName>
</protein>
<accession>A0A6B0SFC1</accession>
<keyword evidence="2" id="KW-1185">Reference proteome</keyword>
<sequence length="191" mass="21833">MSHIFYRRKRTSLDVTEVLRQWIRREAEKEGYPNTDPSGWDNERLVSELRTTYDEPVQYATFRAPEWTTLVVSGFELGKFDPYPSIGCNWLTGGKTLAGAIERLQARALDEDFPDFVAKISSLRHQYPDHAFGAVVVRQYDEFWPPVVLDGNHRAWAAILAARDGLGVELEVHVGHESPLNDLPFEQDNTT</sequence>
<gene>
    <name evidence="1" type="ORF">GRX66_07330</name>
</gene>